<dbReference type="InterPro" id="IPR036259">
    <property type="entry name" value="MFS_trans_sf"/>
</dbReference>
<gene>
    <name evidence="9" type="primary">entS_4</name>
    <name evidence="9" type="ORF">GALL_55110</name>
</gene>
<feature type="transmembrane region" description="Helical" evidence="7">
    <location>
        <begin position="92"/>
        <end position="111"/>
    </location>
</feature>
<keyword evidence="6 7" id="KW-0472">Membrane</keyword>
<evidence type="ECO:0000259" key="8">
    <source>
        <dbReference type="PROSITE" id="PS50850"/>
    </source>
</evidence>
<feature type="transmembrane region" description="Helical" evidence="7">
    <location>
        <begin position="212"/>
        <end position="236"/>
    </location>
</feature>
<keyword evidence="3" id="KW-1003">Cell membrane</keyword>
<reference evidence="9" key="1">
    <citation type="submission" date="2016-10" db="EMBL/GenBank/DDBJ databases">
        <title>Sequence of Gallionella enrichment culture.</title>
        <authorList>
            <person name="Poehlein A."/>
            <person name="Muehling M."/>
            <person name="Daniel R."/>
        </authorList>
    </citation>
    <scope>NUCLEOTIDE SEQUENCE</scope>
</reference>
<dbReference type="AlphaFoldDB" id="A0A1J5SXB4"/>
<dbReference type="InterPro" id="IPR010290">
    <property type="entry name" value="TM_effector"/>
</dbReference>
<dbReference type="SUPFAM" id="SSF103473">
    <property type="entry name" value="MFS general substrate transporter"/>
    <property type="match status" value="1"/>
</dbReference>
<keyword evidence="4 7" id="KW-0812">Transmembrane</keyword>
<dbReference type="Gene3D" id="1.20.1250.20">
    <property type="entry name" value="MFS general substrate transporter like domains"/>
    <property type="match status" value="1"/>
</dbReference>
<keyword evidence="2" id="KW-0813">Transport</keyword>
<sequence length="393" mass="42536">MLGRFLFIMGLRMMGTLVGWWIYELTNAPFAIGIIGLSEVIPAVSLALYAGHIIDISEKRKVLLIGASAYLICAGLLFFLSSQTVSTQLANHYIALFIYIIIFFTGVFRAFTGPTMHSIIALIVPRNILQNATTWSQGSWLSASVTGHAVGGALIAALGIHHTLLVINFLVLGGLFFMFQIKPKPALNEPGEKKTWESVKEGLRFVMNAKEVLGALLLDLFAVLFGGAVAMIPVYAKDILKVGAEGFGWLNAAADIGSIIIIIALTFFPLHKKQGRKLMFAVAGFGICIITFAISKSFWVSFAALLISGVLDGISVVIRGTILQLNTPNHMRGRVMSVNSMFINSSNELGQFESGVAAKLMGVIPSVVFGGSMTLLVVIATWFKAPKLKNMEY</sequence>
<dbReference type="Pfam" id="PF05977">
    <property type="entry name" value="MFS_3"/>
    <property type="match status" value="1"/>
</dbReference>
<dbReference type="PANTHER" id="PTHR23513">
    <property type="entry name" value="INTEGRAL MEMBRANE EFFLUX PROTEIN-RELATED"/>
    <property type="match status" value="1"/>
</dbReference>
<comment type="subcellular location">
    <subcellularLocation>
        <location evidence="1">Cell membrane</location>
        <topology evidence="1">Multi-pass membrane protein</topology>
    </subcellularLocation>
</comment>
<evidence type="ECO:0000256" key="5">
    <source>
        <dbReference type="ARBA" id="ARBA00022989"/>
    </source>
</evidence>
<comment type="caution">
    <text evidence="9">The sequence shown here is derived from an EMBL/GenBank/DDBJ whole genome shotgun (WGS) entry which is preliminary data.</text>
</comment>
<dbReference type="GO" id="GO:0005886">
    <property type="term" value="C:plasma membrane"/>
    <property type="evidence" value="ECO:0007669"/>
    <property type="project" value="UniProtKB-SubCell"/>
</dbReference>
<accession>A0A1J5SXB4</accession>
<dbReference type="GO" id="GO:0022857">
    <property type="term" value="F:transmembrane transporter activity"/>
    <property type="evidence" value="ECO:0007669"/>
    <property type="project" value="InterPro"/>
</dbReference>
<dbReference type="EMBL" id="MLJW01000015">
    <property type="protein sequence ID" value="OIR13127.1"/>
    <property type="molecule type" value="Genomic_DNA"/>
</dbReference>
<evidence type="ECO:0000256" key="7">
    <source>
        <dbReference type="SAM" id="Phobius"/>
    </source>
</evidence>
<evidence type="ECO:0000256" key="3">
    <source>
        <dbReference type="ARBA" id="ARBA00022475"/>
    </source>
</evidence>
<feature type="domain" description="Major facilitator superfamily (MFS) profile" evidence="8">
    <location>
        <begin position="1"/>
        <end position="389"/>
    </location>
</feature>
<organism evidence="9">
    <name type="scientific">mine drainage metagenome</name>
    <dbReference type="NCBI Taxonomy" id="410659"/>
    <lineage>
        <taxon>unclassified sequences</taxon>
        <taxon>metagenomes</taxon>
        <taxon>ecological metagenomes</taxon>
    </lineage>
</organism>
<feature type="transmembrane region" description="Helical" evidence="7">
    <location>
        <begin position="360"/>
        <end position="383"/>
    </location>
</feature>
<dbReference type="InterPro" id="IPR020846">
    <property type="entry name" value="MFS_dom"/>
</dbReference>
<dbReference type="PROSITE" id="PS50850">
    <property type="entry name" value="MFS"/>
    <property type="match status" value="1"/>
</dbReference>
<proteinExistence type="predicted"/>
<evidence type="ECO:0000256" key="6">
    <source>
        <dbReference type="ARBA" id="ARBA00023136"/>
    </source>
</evidence>
<feature type="transmembrane region" description="Helical" evidence="7">
    <location>
        <begin position="62"/>
        <end position="80"/>
    </location>
</feature>
<feature type="transmembrane region" description="Helical" evidence="7">
    <location>
        <begin position="29"/>
        <end position="50"/>
    </location>
</feature>
<evidence type="ECO:0000256" key="1">
    <source>
        <dbReference type="ARBA" id="ARBA00004651"/>
    </source>
</evidence>
<feature type="transmembrane region" description="Helical" evidence="7">
    <location>
        <begin position="277"/>
        <end position="294"/>
    </location>
</feature>
<dbReference type="PANTHER" id="PTHR23513:SF9">
    <property type="entry name" value="ENTEROBACTIN EXPORTER ENTS"/>
    <property type="match status" value="1"/>
</dbReference>
<evidence type="ECO:0000256" key="4">
    <source>
        <dbReference type="ARBA" id="ARBA00022692"/>
    </source>
</evidence>
<evidence type="ECO:0000256" key="2">
    <source>
        <dbReference type="ARBA" id="ARBA00022448"/>
    </source>
</evidence>
<protein>
    <submittedName>
        <fullName evidence="9">Enterobactin exporter EntS</fullName>
    </submittedName>
</protein>
<feature type="transmembrane region" description="Helical" evidence="7">
    <location>
        <begin position="248"/>
        <end position="270"/>
    </location>
</feature>
<feature type="transmembrane region" description="Helical" evidence="7">
    <location>
        <begin position="5"/>
        <end position="23"/>
    </location>
</feature>
<keyword evidence="5 7" id="KW-1133">Transmembrane helix</keyword>
<evidence type="ECO:0000313" key="9">
    <source>
        <dbReference type="EMBL" id="OIR13127.1"/>
    </source>
</evidence>
<name>A0A1J5SXB4_9ZZZZ</name>
<dbReference type="CDD" id="cd06173">
    <property type="entry name" value="MFS_MefA_like"/>
    <property type="match status" value="1"/>
</dbReference>